<dbReference type="InterPro" id="IPR043504">
    <property type="entry name" value="Peptidase_S1_PA_chymotrypsin"/>
</dbReference>
<dbReference type="SMART" id="SM00020">
    <property type="entry name" value="Tryp_SPc"/>
    <property type="match status" value="1"/>
</dbReference>
<dbReference type="InterPro" id="IPR051333">
    <property type="entry name" value="CLIP_Serine_Protease"/>
</dbReference>
<evidence type="ECO:0000313" key="10">
    <source>
        <dbReference type="Proteomes" id="UP000008820"/>
    </source>
</evidence>
<evidence type="ECO:0000256" key="5">
    <source>
        <dbReference type="ARBA" id="ARBA00022859"/>
    </source>
</evidence>
<evidence type="ECO:0000256" key="2">
    <source>
        <dbReference type="ARBA" id="ARBA00022525"/>
    </source>
</evidence>
<dbReference type="CDD" id="cd00190">
    <property type="entry name" value="Tryp_SPc"/>
    <property type="match status" value="1"/>
</dbReference>
<protein>
    <submittedName>
        <fullName evidence="9">Uncharacterized protein</fullName>
    </submittedName>
</protein>
<keyword evidence="4" id="KW-0732">Signal</keyword>
<dbReference type="Proteomes" id="UP000008820">
    <property type="component" value="Chromosome 2"/>
</dbReference>
<sequence>HPECREYRNLTVIRTGIIPLIARPVPVVHEEYNCTNTVEVIVGGVEAQEGEFPHQALLGWQPVDQFGSEEYDFLCGGVLISEWYVMTAGHCILHEPLVVRLGEHELNEEVVDHHVDFDIERVVRHPRYKGSSSYNDIALIKLKQKVRFSTYIRPACLWTANTINYTTAIATGFGQLGFLSHLSSKLNKVKLDIYEDDECSQAFQNSRKFKDGIIDSQICAGSDSNRDTCQGDSGGPLQVMVEDEGCTYHILGLTSHGQDACGWKNPLAVYTRVSSFVNWIEHVVWDRDDELDYYDATFLI</sequence>
<reference evidence="9 10" key="1">
    <citation type="submission" date="2017-06" db="EMBL/GenBank/DDBJ databases">
        <title>Aedes aegypti genome working group (AGWG) sequencing and assembly.</title>
        <authorList>
            <consortium name="Aedes aegypti Genome Working Group (AGWG)"/>
            <person name="Matthews B.J."/>
        </authorList>
    </citation>
    <scope>NUCLEOTIDE SEQUENCE [LARGE SCALE GENOMIC DNA]</scope>
    <source>
        <strain evidence="9 10">LVP_AGWG</strain>
    </source>
</reference>
<dbReference type="InterPro" id="IPR033116">
    <property type="entry name" value="TRYPSIN_SER"/>
</dbReference>
<evidence type="ECO:0000256" key="1">
    <source>
        <dbReference type="ARBA" id="ARBA00004613"/>
    </source>
</evidence>
<dbReference type="InterPro" id="IPR018114">
    <property type="entry name" value="TRYPSIN_HIS"/>
</dbReference>
<dbReference type="AlphaFoldDB" id="A0A6I8U134"/>
<reference evidence="9" key="2">
    <citation type="submission" date="2020-05" db="UniProtKB">
        <authorList>
            <consortium name="EnsemblMetazoa"/>
        </authorList>
    </citation>
    <scope>IDENTIFICATION</scope>
    <source>
        <strain evidence="9">LVP_AGWG</strain>
    </source>
</reference>
<dbReference type="Gene3D" id="2.40.10.10">
    <property type="entry name" value="Trypsin-like serine proteases"/>
    <property type="match status" value="2"/>
</dbReference>
<dbReference type="InterPro" id="IPR009003">
    <property type="entry name" value="Peptidase_S1_PA"/>
</dbReference>
<dbReference type="InterPro" id="IPR001314">
    <property type="entry name" value="Peptidase_S1A"/>
</dbReference>
<dbReference type="PROSITE" id="PS00134">
    <property type="entry name" value="TRYPSIN_HIS"/>
    <property type="match status" value="1"/>
</dbReference>
<dbReference type="OrthoDB" id="6339452at2759"/>
<keyword evidence="2" id="KW-0964">Secreted</keyword>
<keyword evidence="3" id="KW-0399">Innate immunity</keyword>
<keyword evidence="5" id="KW-0391">Immunity</keyword>
<evidence type="ECO:0000256" key="8">
    <source>
        <dbReference type="ARBA" id="ARBA00024195"/>
    </source>
</evidence>
<dbReference type="GO" id="GO:0006508">
    <property type="term" value="P:proteolysis"/>
    <property type="evidence" value="ECO:0007669"/>
    <property type="project" value="InterPro"/>
</dbReference>
<dbReference type="InParanoid" id="A0A6I8U134"/>
<dbReference type="GO" id="GO:0045087">
    <property type="term" value="P:innate immune response"/>
    <property type="evidence" value="ECO:0007669"/>
    <property type="project" value="UniProtKB-KW"/>
</dbReference>
<evidence type="ECO:0000256" key="4">
    <source>
        <dbReference type="ARBA" id="ARBA00022729"/>
    </source>
</evidence>
<keyword evidence="7" id="KW-0325">Glycoprotein</keyword>
<dbReference type="FunFam" id="2.40.10.10:FF:000028">
    <property type="entry name" value="Serine protease easter"/>
    <property type="match status" value="1"/>
</dbReference>
<gene>
    <name evidence="9" type="primary">110675426</name>
</gene>
<dbReference type="PROSITE" id="PS50240">
    <property type="entry name" value="TRYPSIN_DOM"/>
    <property type="match status" value="1"/>
</dbReference>
<dbReference type="PRINTS" id="PR00722">
    <property type="entry name" value="CHYMOTRYPSIN"/>
</dbReference>
<comment type="similarity">
    <text evidence="8">Belongs to the peptidase S1 family. CLIP subfamily.</text>
</comment>
<dbReference type="GO" id="GO:0005576">
    <property type="term" value="C:extracellular region"/>
    <property type="evidence" value="ECO:0007669"/>
    <property type="project" value="UniProtKB-SubCell"/>
</dbReference>
<dbReference type="PROSITE" id="PS00135">
    <property type="entry name" value="TRYPSIN_SER"/>
    <property type="match status" value="1"/>
</dbReference>
<organism evidence="9 10">
    <name type="scientific">Aedes aegypti</name>
    <name type="common">Yellowfever mosquito</name>
    <name type="synonym">Culex aegypti</name>
    <dbReference type="NCBI Taxonomy" id="7159"/>
    <lineage>
        <taxon>Eukaryota</taxon>
        <taxon>Metazoa</taxon>
        <taxon>Ecdysozoa</taxon>
        <taxon>Arthropoda</taxon>
        <taxon>Hexapoda</taxon>
        <taxon>Insecta</taxon>
        <taxon>Pterygota</taxon>
        <taxon>Neoptera</taxon>
        <taxon>Endopterygota</taxon>
        <taxon>Diptera</taxon>
        <taxon>Nematocera</taxon>
        <taxon>Culicoidea</taxon>
        <taxon>Culicidae</taxon>
        <taxon>Culicinae</taxon>
        <taxon>Aedini</taxon>
        <taxon>Aedes</taxon>
        <taxon>Stegomyia</taxon>
    </lineage>
</organism>
<dbReference type="InterPro" id="IPR001254">
    <property type="entry name" value="Trypsin_dom"/>
</dbReference>
<keyword evidence="6" id="KW-1015">Disulfide bond</keyword>
<dbReference type="GO" id="GO:0004252">
    <property type="term" value="F:serine-type endopeptidase activity"/>
    <property type="evidence" value="ECO:0007669"/>
    <property type="project" value="InterPro"/>
</dbReference>
<comment type="subcellular location">
    <subcellularLocation>
        <location evidence="1">Secreted</location>
    </subcellularLocation>
</comment>
<name>A0A6I8U134_AEDAE</name>
<evidence type="ECO:0000256" key="7">
    <source>
        <dbReference type="ARBA" id="ARBA00023180"/>
    </source>
</evidence>
<dbReference type="EnsemblMetazoa" id="AAEL021678-RA">
    <property type="protein sequence ID" value="AAEL021678-PA"/>
    <property type="gene ID" value="AAEL021678"/>
</dbReference>
<dbReference type="Pfam" id="PF00089">
    <property type="entry name" value="Trypsin"/>
    <property type="match status" value="1"/>
</dbReference>
<evidence type="ECO:0000256" key="6">
    <source>
        <dbReference type="ARBA" id="ARBA00023157"/>
    </source>
</evidence>
<dbReference type="SUPFAM" id="SSF50494">
    <property type="entry name" value="Trypsin-like serine proteases"/>
    <property type="match status" value="1"/>
</dbReference>
<evidence type="ECO:0000313" key="9">
    <source>
        <dbReference type="EnsemblMetazoa" id="AAEL021678-PA"/>
    </source>
</evidence>
<accession>A0A6I8U134</accession>
<evidence type="ECO:0000256" key="3">
    <source>
        <dbReference type="ARBA" id="ARBA00022588"/>
    </source>
</evidence>
<keyword evidence="10" id="KW-1185">Reference proteome</keyword>
<proteinExistence type="inferred from homology"/>
<dbReference type="PANTHER" id="PTHR24260:SF147">
    <property type="entry name" value="EG:BACR7A4.3 PROTEIN-RELATED"/>
    <property type="match status" value="1"/>
</dbReference>
<dbReference type="PANTHER" id="PTHR24260">
    <property type="match status" value="1"/>
</dbReference>